<feature type="transmembrane region" description="Helical" evidence="3">
    <location>
        <begin position="124"/>
        <end position="142"/>
    </location>
</feature>
<dbReference type="Proteomes" id="UP000267096">
    <property type="component" value="Unassembled WGS sequence"/>
</dbReference>
<name>A0A0M3K0T8_ANISI</name>
<evidence type="ECO:0000256" key="1">
    <source>
        <dbReference type="ARBA" id="ARBA00022723"/>
    </source>
</evidence>
<dbReference type="PANTHER" id="PTHR46771:SF5">
    <property type="entry name" value="DETERIN"/>
    <property type="match status" value="1"/>
</dbReference>
<keyword evidence="3" id="KW-0812">Transmembrane</keyword>
<dbReference type="EMBL" id="UYRR01031527">
    <property type="protein sequence ID" value="VDK50769.1"/>
    <property type="molecule type" value="Genomic_DNA"/>
</dbReference>
<sequence>MALASPSLSELFEEDSKYLFRDARLKSYTKNWPHKEPNLSPEKVPFVIQMADAGFFFNPGNSDDDDDNVQCPFCFKQLTGWEPDDDPLLEHQKRQDRCYFVRMGKKEEDWTVQDFMLLLAQRRCASLVSSIALFPFWLIFQHSLPTSLVHCCSIFATIFMLHSFLYSRCLFCFSIIIYLFC</sequence>
<reference evidence="4 5" key="2">
    <citation type="submission" date="2018-11" db="EMBL/GenBank/DDBJ databases">
        <authorList>
            <consortium name="Pathogen Informatics"/>
        </authorList>
    </citation>
    <scope>NUCLEOTIDE SEQUENCE [LARGE SCALE GENOMIC DNA]</scope>
</reference>
<proteinExistence type="predicted"/>
<dbReference type="Gene3D" id="1.10.1170.10">
    <property type="entry name" value="Inhibitor Of Apoptosis Protein (2mihbC-IAP-1), Chain A"/>
    <property type="match status" value="1"/>
</dbReference>
<dbReference type="PROSITE" id="PS50143">
    <property type="entry name" value="BIR_REPEAT_2"/>
    <property type="match status" value="1"/>
</dbReference>
<accession>A0A0M3K0T8</accession>
<dbReference type="PANTHER" id="PTHR46771">
    <property type="entry name" value="DETERIN"/>
    <property type="match status" value="1"/>
</dbReference>
<dbReference type="AlphaFoldDB" id="A0A0M3K0T8"/>
<keyword evidence="1" id="KW-0479">Metal-binding</keyword>
<evidence type="ECO:0000313" key="5">
    <source>
        <dbReference type="Proteomes" id="UP000267096"/>
    </source>
</evidence>
<dbReference type="CDD" id="cd00022">
    <property type="entry name" value="BIR"/>
    <property type="match status" value="1"/>
</dbReference>
<gene>
    <name evidence="4" type="ORF">ASIM_LOCUS13866</name>
</gene>
<evidence type="ECO:0000256" key="3">
    <source>
        <dbReference type="SAM" id="Phobius"/>
    </source>
</evidence>
<organism evidence="6">
    <name type="scientific">Anisakis simplex</name>
    <name type="common">Herring worm</name>
    <dbReference type="NCBI Taxonomy" id="6269"/>
    <lineage>
        <taxon>Eukaryota</taxon>
        <taxon>Metazoa</taxon>
        <taxon>Ecdysozoa</taxon>
        <taxon>Nematoda</taxon>
        <taxon>Chromadorea</taxon>
        <taxon>Rhabditida</taxon>
        <taxon>Spirurina</taxon>
        <taxon>Ascaridomorpha</taxon>
        <taxon>Ascaridoidea</taxon>
        <taxon>Anisakidae</taxon>
        <taxon>Anisakis</taxon>
        <taxon>Anisakis simplex complex</taxon>
    </lineage>
</organism>
<evidence type="ECO:0000256" key="2">
    <source>
        <dbReference type="ARBA" id="ARBA00022833"/>
    </source>
</evidence>
<keyword evidence="3" id="KW-1133">Transmembrane helix</keyword>
<dbReference type="SMART" id="SM00238">
    <property type="entry name" value="BIR"/>
    <property type="match status" value="1"/>
</dbReference>
<evidence type="ECO:0000313" key="6">
    <source>
        <dbReference type="WBParaSite" id="ASIM_0001443901-mRNA-1"/>
    </source>
</evidence>
<dbReference type="InterPro" id="IPR001370">
    <property type="entry name" value="BIR_rpt"/>
</dbReference>
<dbReference type="InterPro" id="IPR051190">
    <property type="entry name" value="Baculoviral_IAP"/>
</dbReference>
<keyword evidence="5" id="KW-1185">Reference proteome</keyword>
<keyword evidence="2" id="KW-0862">Zinc</keyword>
<reference evidence="6" key="1">
    <citation type="submission" date="2017-02" db="UniProtKB">
        <authorList>
            <consortium name="WormBaseParasite"/>
        </authorList>
    </citation>
    <scope>IDENTIFICATION</scope>
</reference>
<dbReference type="Pfam" id="PF00653">
    <property type="entry name" value="BIR"/>
    <property type="match status" value="1"/>
</dbReference>
<protein>
    <submittedName>
        <fullName evidence="6">Deterin (inferred by orthology to a D. melanogaster protein)</fullName>
    </submittedName>
</protein>
<dbReference type="WBParaSite" id="ASIM_0001443901-mRNA-1">
    <property type="protein sequence ID" value="ASIM_0001443901-mRNA-1"/>
    <property type="gene ID" value="ASIM_0001443901"/>
</dbReference>
<keyword evidence="3" id="KW-0472">Membrane</keyword>
<dbReference type="OrthoDB" id="2196114at2759"/>
<feature type="transmembrane region" description="Helical" evidence="3">
    <location>
        <begin position="154"/>
        <end position="180"/>
    </location>
</feature>
<dbReference type="SUPFAM" id="SSF57924">
    <property type="entry name" value="Inhibitor of apoptosis (IAP) repeat"/>
    <property type="match status" value="1"/>
</dbReference>
<dbReference type="GO" id="GO:0046872">
    <property type="term" value="F:metal ion binding"/>
    <property type="evidence" value="ECO:0007669"/>
    <property type="project" value="UniProtKB-KW"/>
</dbReference>
<evidence type="ECO:0000313" key="4">
    <source>
        <dbReference type="EMBL" id="VDK50769.1"/>
    </source>
</evidence>